<dbReference type="Gene3D" id="1.10.287.2620">
    <property type="match status" value="1"/>
</dbReference>
<dbReference type="PANTHER" id="PTHR46532:SF4">
    <property type="entry name" value="AAA+ ATPASE DOMAIN-CONTAINING PROTEIN"/>
    <property type="match status" value="1"/>
</dbReference>
<keyword evidence="4" id="KW-0966">Cell projection</keyword>
<evidence type="ECO:0000256" key="1">
    <source>
        <dbReference type="ARBA" id="ARBA00008887"/>
    </source>
</evidence>
<sequence length="805" mass="93350">MILLQEKKLKAYYNELNFLLQEYRRVTQMVKPITANLLKPHLEHLELQLRPGMVTLTWMSMNLDTYLKSVWDALAQLEQLISGINDIMESLVDANLRLVSRVLLADLPEDTRLVSLDDFVDLQERHVRRTTEWLVAKNQETEEAVNDMLGTIVAFPLDPHVRGISESEIIKVKAHYNWSMYQSLLAATKRSLHKVKERLAARKQSDGSPLPPIFEVELQLNGLGVCLQPSIEEIQSAVNGGAIAVLKSSKMIEAWDTVTIPKNVQLLLNPNLPPVRGSGSQGTFYDRVAQDKEILRVAWNARNGKDEYLKDFERWSWLWNRDIDEEHLGHSRYRKFLRTEPSLDEFEARLRSFARLGDEFQLIDASRQISALSLQAGNLARSLRELAGRWKESFAKELHKKAFLRLEALSEVIKSTMKKLSQEVADGDIEALGQVMRTLREVREKQGEIELELEPVAQMYAMLTCYLPNILDKEEQDARSMLQSSWTRLLAESETRHLELTVKQVHFKRNLIKTVHSFKRDVEKFRRDYEERGPMVKGIRPGQAVERLKRCKEEFEATRGARVHRVFITDPVHARKRQIFGLGEDLFGLPHQSYTQLDQTEKELDYLSQLYDLYTAVLETIGRWKDYLWVDVPAQMESMKKEADQFAYRCKKMPPQLREWPAYHELKKEIEDFQHILPILMELSKKSIQQRHWQQVNDITGKDLQVEREDFKLQSLIDAKLNDFKDEILDITESADKQQIIEEKLAATWAKGTSAPIPPKSLPDRPVQVLVGHKVTEVQESLEETQMILNAMNAQRQSAPFKDRE</sequence>
<evidence type="ECO:0000259" key="2">
    <source>
        <dbReference type="Pfam" id="PF08385"/>
    </source>
</evidence>
<dbReference type="Proteomes" id="UP001642464">
    <property type="component" value="Unassembled WGS sequence"/>
</dbReference>
<dbReference type="InterPro" id="IPR026983">
    <property type="entry name" value="DHC"/>
</dbReference>
<dbReference type="Pfam" id="PF08385">
    <property type="entry name" value="DHC_N1"/>
    <property type="match status" value="1"/>
</dbReference>
<feature type="domain" description="Dynein heavy chain linker" evidence="3">
    <location>
        <begin position="597"/>
        <end position="804"/>
    </location>
</feature>
<keyword evidence="4" id="KW-0969">Cilium</keyword>
<keyword evidence="4" id="KW-0282">Flagellum</keyword>
<feature type="domain" description="Dynein heavy chain tail" evidence="2">
    <location>
        <begin position="2"/>
        <end position="66"/>
    </location>
</feature>
<evidence type="ECO:0000313" key="5">
    <source>
        <dbReference type="Proteomes" id="UP001642464"/>
    </source>
</evidence>
<protein>
    <submittedName>
        <fullName evidence="4">Flagellar outer arm</fullName>
    </submittedName>
</protein>
<dbReference type="EMBL" id="CAXAMM010039429">
    <property type="protein sequence ID" value="CAK9086371.1"/>
    <property type="molecule type" value="Genomic_DNA"/>
</dbReference>
<proteinExistence type="inferred from homology"/>
<evidence type="ECO:0000313" key="4">
    <source>
        <dbReference type="EMBL" id="CAK9086371.1"/>
    </source>
</evidence>
<gene>
    <name evidence="4" type="ORF">SCF082_LOCUS40852</name>
</gene>
<reference evidence="4 5" key="1">
    <citation type="submission" date="2024-02" db="EMBL/GenBank/DDBJ databases">
        <authorList>
            <person name="Chen Y."/>
            <person name="Shah S."/>
            <person name="Dougan E. K."/>
            <person name="Thang M."/>
            <person name="Chan C."/>
        </authorList>
    </citation>
    <scope>NUCLEOTIDE SEQUENCE [LARGE SCALE GENOMIC DNA]</scope>
</reference>
<name>A0ABP0QDP0_9DINO</name>
<evidence type="ECO:0000259" key="3">
    <source>
        <dbReference type="Pfam" id="PF08393"/>
    </source>
</evidence>
<keyword evidence="5" id="KW-1185">Reference proteome</keyword>
<dbReference type="InterPro" id="IPR013594">
    <property type="entry name" value="Dynein_heavy_tail"/>
</dbReference>
<comment type="caution">
    <text evidence="4">The sequence shown here is derived from an EMBL/GenBank/DDBJ whole genome shotgun (WGS) entry which is preliminary data.</text>
</comment>
<accession>A0ABP0QDP0</accession>
<organism evidence="4 5">
    <name type="scientific">Durusdinium trenchii</name>
    <dbReference type="NCBI Taxonomy" id="1381693"/>
    <lineage>
        <taxon>Eukaryota</taxon>
        <taxon>Sar</taxon>
        <taxon>Alveolata</taxon>
        <taxon>Dinophyceae</taxon>
        <taxon>Suessiales</taxon>
        <taxon>Symbiodiniaceae</taxon>
        <taxon>Durusdinium</taxon>
    </lineage>
</organism>
<dbReference type="PANTHER" id="PTHR46532">
    <property type="entry name" value="MALE FERTILITY FACTOR KL5"/>
    <property type="match status" value="1"/>
</dbReference>
<dbReference type="InterPro" id="IPR013602">
    <property type="entry name" value="Dynein_heavy_linker"/>
</dbReference>
<comment type="similarity">
    <text evidence="1">Belongs to the dynein heavy chain family.</text>
</comment>
<dbReference type="Pfam" id="PF08393">
    <property type="entry name" value="DHC_N2"/>
    <property type="match status" value="1"/>
</dbReference>